<keyword evidence="2" id="KW-1185">Reference proteome</keyword>
<gene>
    <name evidence="1" type="ORF">SAMN02745746_03695</name>
</gene>
<evidence type="ECO:0000313" key="1">
    <source>
        <dbReference type="EMBL" id="SMF51424.1"/>
    </source>
</evidence>
<reference evidence="2" key="1">
    <citation type="submission" date="2017-04" db="EMBL/GenBank/DDBJ databases">
        <authorList>
            <person name="Varghese N."/>
            <person name="Submissions S."/>
        </authorList>
    </citation>
    <scope>NUCLEOTIDE SEQUENCE [LARGE SCALE GENOMIC DNA]</scope>
    <source>
        <strain evidence="2">DSM 22618</strain>
    </source>
</reference>
<name>A0A1Y6CA05_9NEIS</name>
<dbReference type="AlphaFoldDB" id="A0A1Y6CA05"/>
<dbReference type="RefSeq" id="WP_085277699.1">
    <property type="nucleotide sequence ID" value="NZ_FXAG01000027.1"/>
</dbReference>
<evidence type="ECO:0000313" key="2">
    <source>
        <dbReference type="Proteomes" id="UP000192920"/>
    </source>
</evidence>
<sequence length="136" mass="14789">MTPITDFDSLLAAARQQPDPQRLLFVFVRSVLHDDHAPHEAERFNAGQGGILQPVLCVDKTPAELTSFAALKAESARTGEAWQLMFVAAIGGANGKAPSSDDAEEPLKRMIQTIQTGGDVSRYLAFDQHGEPVRFL</sequence>
<dbReference type="Proteomes" id="UP000192920">
    <property type="component" value="Unassembled WGS sequence"/>
</dbReference>
<dbReference type="EMBL" id="FXAG01000027">
    <property type="protein sequence ID" value="SMF51424.1"/>
    <property type="molecule type" value="Genomic_DNA"/>
</dbReference>
<accession>A0A1Y6CA05</accession>
<organism evidence="1 2">
    <name type="scientific">Pseudogulbenkiania subflava DSM 22618</name>
    <dbReference type="NCBI Taxonomy" id="1123014"/>
    <lineage>
        <taxon>Bacteria</taxon>
        <taxon>Pseudomonadati</taxon>
        <taxon>Pseudomonadota</taxon>
        <taxon>Betaproteobacteria</taxon>
        <taxon>Neisseriales</taxon>
        <taxon>Chromobacteriaceae</taxon>
        <taxon>Pseudogulbenkiania</taxon>
    </lineage>
</organism>
<proteinExistence type="predicted"/>
<protein>
    <submittedName>
        <fullName evidence="1">Uncharacterized protein</fullName>
    </submittedName>
</protein>